<dbReference type="InterPro" id="IPR019039">
    <property type="entry name" value="T4-Rnl1-like_N"/>
</dbReference>
<name>A0A1Y2ET40_9BASI</name>
<feature type="region of interest" description="Disordered" evidence="1">
    <location>
        <begin position="782"/>
        <end position="809"/>
    </location>
</feature>
<keyword evidence="5" id="KW-0436">Ligase</keyword>
<dbReference type="GO" id="GO:0005634">
    <property type="term" value="C:nucleus"/>
    <property type="evidence" value="ECO:0007669"/>
    <property type="project" value="TreeGrafter"/>
</dbReference>
<dbReference type="AlphaFoldDB" id="A0A1Y2ET40"/>
<organism evidence="5 6">
    <name type="scientific">Leucosporidium creatinivorum</name>
    <dbReference type="NCBI Taxonomy" id="106004"/>
    <lineage>
        <taxon>Eukaryota</taxon>
        <taxon>Fungi</taxon>
        <taxon>Dikarya</taxon>
        <taxon>Basidiomycota</taxon>
        <taxon>Pucciniomycotina</taxon>
        <taxon>Microbotryomycetes</taxon>
        <taxon>Leucosporidiales</taxon>
        <taxon>Leucosporidium</taxon>
    </lineage>
</organism>
<feature type="compositionally biased region" description="Polar residues" evidence="1">
    <location>
        <begin position="110"/>
        <end position="124"/>
    </location>
</feature>
<dbReference type="GO" id="GO:0006388">
    <property type="term" value="P:tRNA splicing, via endonucleolytic cleavage and ligation"/>
    <property type="evidence" value="ECO:0007669"/>
    <property type="project" value="InterPro"/>
</dbReference>
<reference evidence="5 6" key="1">
    <citation type="submission" date="2016-07" db="EMBL/GenBank/DDBJ databases">
        <title>Pervasive Adenine N6-methylation of Active Genes in Fungi.</title>
        <authorList>
            <consortium name="DOE Joint Genome Institute"/>
            <person name="Mondo S.J."/>
            <person name="Dannebaum R.O."/>
            <person name="Kuo R.C."/>
            <person name="Labutti K."/>
            <person name="Haridas S."/>
            <person name="Kuo A."/>
            <person name="Salamov A."/>
            <person name="Ahrendt S.R."/>
            <person name="Lipzen A."/>
            <person name="Sullivan W."/>
            <person name="Andreopoulos W.B."/>
            <person name="Clum A."/>
            <person name="Lindquist E."/>
            <person name="Daum C."/>
            <person name="Ramamoorthy G.K."/>
            <person name="Gryganskyi A."/>
            <person name="Culley D."/>
            <person name="Magnuson J.K."/>
            <person name="James T.Y."/>
            <person name="O'Malley M.A."/>
            <person name="Stajich J.E."/>
            <person name="Spatafora J.W."/>
            <person name="Visel A."/>
            <person name="Grigoriev I.V."/>
        </authorList>
    </citation>
    <scope>NUCLEOTIDE SEQUENCE [LARGE SCALE GENOMIC DNA]</scope>
    <source>
        <strain evidence="5 6">62-1032</strain>
    </source>
</reference>
<dbReference type="InterPro" id="IPR027417">
    <property type="entry name" value="P-loop_NTPase"/>
</dbReference>
<dbReference type="EMBL" id="MCGR01000040">
    <property type="protein sequence ID" value="ORY74738.1"/>
    <property type="molecule type" value="Genomic_DNA"/>
</dbReference>
<dbReference type="OrthoDB" id="276239at2759"/>
<feature type="domain" description="tRNA ligase kinase" evidence="3">
    <location>
        <begin position="488"/>
        <end position="661"/>
    </location>
</feature>
<sequence length="943" mass="105533">MLSPRATTSKLTEATKLVKALIDFAGGPSEGAEHHSDLDNEDEEITVSGQRAESSVRGKGKQKQQQHATTSEDTTPTPTLAGLSLEATPKPAKQQRAPKSIRNLIRTSEHTITLSGSDGQPTTRTLTSWKMADYAYKREPCPFPTRARGLFTERVEGDKGEEEYRIIARGYDKFFNVNEVSWTHWENIPKHSSAPYELTLKSNGCIILISTLSPSHILVTSKHSIGANAAASTDVSHSQRGEWWLEKHLEKVGKTKEDLAKELWDRGLTAVAELCDDSFEEHVLAYPSHLTGLHLHGLNTNTPILTSLPSSAVSSFAKDWGFIPTSYTIFPSVLAVKTYCETVQAAGGVEEKDGSITPVEGFVVRGSKKGGAPGEPFFWKVKYDDPYLMYREWRELTRKLLSAYPDLEGVNPNKLRNEQSRLYLWWTKREMEKDVTKFDSWKKGKGIIKTREDFLGWQKTEEARETMRKLGQQVEDSDAEKKEFDRTLLVPIAVQGCGKTALGLALSHLFGWGHTQSDDFHMKKSGPHFIKSVKELLQAKPVVYADKNNHQRVLRAALASCAKSLEPAHRTRLVALLYPINSPSFPRDKVHAVCASRILSRGQRHQTLRPPTAEEIEQGLVDQEDVRAHEQAIWQFLGQYEEFDQALNGDGDGKFDAVIEVLPQWDKEEQLEKVLEELIKLGGVAGLEDGMPSEERRKEAVAWAEKWEPEKKKVVAKEAIDKKKSKLKVRYYGVSVEVGLKKLVEEALEINPELRDEEDSTFQALILSDRVEKNPHVTLVHENEVKPPAPAPTTDDASPPPPPSAESTSLLELKQSLWSRYSSLIQRSESEARSDLLEVRTTLGPRIVWDNRAMAIEVSAMEAAHPTTNDEANRIELPTQGSDRQKHAHVTVGTRANEIRPVEGKFLLEAVGRGEKTTKEGGEIRVVEMKEVKVVKGYLAGLR</sequence>
<keyword evidence="6" id="KW-1185">Reference proteome</keyword>
<dbReference type="PANTHER" id="PTHR32004">
    <property type="entry name" value="TRNA LIGASE"/>
    <property type="match status" value="1"/>
</dbReference>
<comment type="caution">
    <text evidence="5">The sequence shown here is derived from an EMBL/GenBank/DDBJ whole genome shotgun (WGS) entry which is preliminary data.</text>
</comment>
<evidence type="ECO:0000313" key="6">
    <source>
        <dbReference type="Proteomes" id="UP000193467"/>
    </source>
</evidence>
<evidence type="ECO:0000313" key="5">
    <source>
        <dbReference type="EMBL" id="ORY74738.1"/>
    </source>
</evidence>
<dbReference type="GO" id="GO:0005524">
    <property type="term" value="F:ATP binding"/>
    <property type="evidence" value="ECO:0007669"/>
    <property type="project" value="InterPro"/>
</dbReference>
<proteinExistence type="predicted"/>
<protein>
    <submittedName>
        <fullName evidence="5">RNA ligase-domain-containing protein</fullName>
    </submittedName>
</protein>
<dbReference type="InParanoid" id="A0A1Y2ET40"/>
<dbReference type="PANTHER" id="PTHR32004:SF1">
    <property type="entry name" value="TRNA LIGASE"/>
    <property type="match status" value="1"/>
</dbReference>
<gene>
    <name evidence="5" type="ORF">BCR35DRAFT_281035</name>
</gene>
<dbReference type="Pfam" id="PF08303">
    <property type="entry name" value="tRNA_lig_kinase"/>
    <property type="match status" value="1"/>
</dbReference>
<dbReference type="Pfam" id="PF08302">
    <property type="entry name" value="tRNA_lig_CPD"/>
    <property type="match status" value="1"/>
</dbReference>
<dbReference type="InterPro" id="IPR015965">
    <property type="entry name" value="tRNA_lig_PDEase"/>
</dbReference>
<dbReference type="GO" id="GO:0003972">
    <property type="term" value="F:RNA ligase (ATP) activity"/>
    <property type="evidence" value="ECO:0007669"/>
    <property type="project" value="InterPro"/>
</dbReference>
<feature type="domain" description="T4 RNA ligase 1-like N-terminal" evidence="4">
    <location>
        <begin position="147"/>
        <end position="388"/>
    </location>
</feature>
<feature type="region of interest" description="Disordered" evidence="1">
    <location>
        <begin position="26"/>
        <end position="124"/>
    </location>
</feature>
<dbReference type="Gene3D" id="3.40.50.300">
    <property type="entry name" value="P-loop containing nucleotide triphosphate hydrolases"/>
    <property type="match status" value="1"/>
</dbReference>
<feature type="compositionally biased region" description="Low complexity" evidence="1">
    <location>
        <begin position="69"/>
        <end position="79"/>
    </location>
</feature>
<evidence type="ECO:0000259" key="4">
    <source>
        <dbReference type="Pfam" id="PF09511"/>
    </source>
</evidence>
<accession>A0A1Y2ET40</accession>
<dbReference type="FunCoup" id="A0A1Y2ET40">
    <property type="interactions" value="193"/>
</dbReference>
<dbReference type="InterPro" id="IPR015966">
    <property type="entry name" value="tRNA_lig_kin_fungi"/>
</dbReference>
<evidence type="ECO:0000256" key="1">
    <source>
        <dbReference type="SAM" id="MobiDB-lite"/>
    </source>
</evidence>
<evidence type="ECO:0000259" key="3">
    <source>
        <dbReference type="Pfam" id="PF08303"/>
    </source>
</evidence>
<dbReference type="Proteomes" id="UP000193467">
    <property type="component" value="Unassembled WGS sequence"/>
</dbReference>
<evidence type="ECO:0000259" key="2">
    <source>
        <dbReference type="Pfam" id="PF08302"/>
    </source>
</evidence>
<dbReference type="STRING" id="106004.A0A1Y2ET40"/>
<feature type="domain" description="tRNA ligase phosphodiesterase" evidence="2">
    <location>
        <begin position="671"/>
        <end position="939"/>
    </location>
</feature>
<dbReference type="Pfam" id="PF09511">
    <property type="entry name" value="RNA_lig_T4_1"/>
    <property type="match status" value="1"/>
</dbReference>